<evidence type="ECO:0000256" key="1">
    <source>
        <dbReference type="ARBA" id="ARBA00001947"/>
    </source>
</evidence>
<feature type="compositionally biased region" description="Basic residues" evidence="4">
    <location>
        <begin position="575"/>
        <end position="589"/>
    </location>
</feature>
<feature type="region of interest" description="Disordered" evidence="4">
    <location>
        <begin position="518"/>
        <end position="551"/>
    </location>
</feature>
<organism evidence="6 7">
    <name type="scientific">Stentor coeruleus</name>
    <dbReference type="NCBI Taxonomy" id="5963"/>
    <lineage>
        <taxon>Eukaryota</taxon>
        <taxon>Sar</taxon>
        <taxon>Alveolata</taxon>
        <taxon>Ciliophora</taxon>
        <taxon>Postciliodesmatophora</taxon>
        <taxon>Heterotrichea</taxon>
        <taxon>Heterotrichida</taxon>
        <taxon>Stentoridae</taxon>
        <taxon>Stentor</taxon>
    </lineage>
</organism>
<evidence type="ECO:0000313" key="7">
    <source>
        <dbReference type="Proteomes" id="UP000187209"/>
    </source>
</evidence>
<evidence type="ECO:0000256" key="2">
    <source>
        <dbReference type="ARBA" id="ARBA00005988"/>
    </source>
</evidence>
<proteinExistence type="inferred from homology"/>
<dbReference type="InterPro" id="IPR050821">
    <property type="entry name" value="Cytosolic_carboxypeptidase"/>
</dbReference>
<comment type="cofactor">
    <cofactor evidence="1">
        <name>Zn(2+)</name>
        <dbReference type="ChEBI" id="CHEBI:29105"/>
    </cofactor>
</comment>
<dbReference type="PROSITE" id="PS52035">
    <property type="entry name" value="PEPTIDASE_M14"/>
    <property type="match status" value="1"/>
</dbReference>
<dbReference type="AlphaFoldDB" id="A0A1R2B9Q0"/>
<dbReference type="GO" id="GO:0006508">
    <property type="term" value="P:proteolysis"/>
    <property type="evidence" value="ECO:0007669"/>
    <property type="project" value="InterPro"/>
</dbReference>
<sequence>MEEIPAPLPLIQKKYSLEPDMIFGWKPKIPKSSPIPLDFSLNPLPICKEIPEQKLPVIYHGYRPQNSHIMHKYFSTKSTYNYLVKSPISVDIEYNYKHPVISSLGRYNGMKKDFTDEIEFDSFFECGNLDKVTKSGKNEYDLYMRSDTNTYGYYKWFYFRMTNKSEDRVVKLNICNYKEQHSLFNQGQKPMIRFNNQNWEEFQGPVVYKLSKLNRVVKKGNYYQLTLEVNLKSMEFCYLATTVPYTVSELHQFLDNLPGIVDVGSIGKSLSGVTIPLITITGKASKYPKKYIIMQARTHPSETVGSTLMQNCVQYLLSNENAATKLLNRYIFKIIPMVNVDGVVIGNSRMSFAGDDLNRKFAEPDSMLHPEVIGIKSLVEKCNNETGVLMFLDIHGHSKKKGSFMYGPYFPLHSNTYFNIRLLPKYLSKKTDIFRYYSCRFKSEKSMRQSARLVMSQDLHIKYTYTMENSLFGYVDNERNSHSFKPEHFKDLAKKLLESMYKFSKVVDLRTTQKDVKNKNNETNLHEIIEENKEIYSSSESDSQSESEEDCLEAKKNVLNAIKRFRNSRKDTSVNKKKNKTRSNKRIRSQNHLSVNKNLPDLNKKFSSPQKNNGNMEKLAVKSIAQQSPSNENNTITFNDTASKIELSNCSNIESHSEKSIQRLNFSVQKSNYSKINLFEMFTNRKCQLVVNSQNRFKKNLNFPAFCARPMKNKE</sequence>
<feature type="region of interest" description="Disordered" evidence="4">
    <location>
        <begin position="563"/>
        <end position="613"/>
    </location>
</feature>
<feature type="compositionally biased region" description="Basic and acidic residues" evidence="4">
    <location>
        <begin position="518"/>
        <end position="534"/>
    </location>
</feature>
<dbReference type="Pfam" id="PF00246">
    <property type="entry name" value="Peptidase_M14"/>
    <property type="match status" value="1"/>
</dbReference>
<dbReference type="SUPFAM" id="SSF53187">
    <property type="entry name" value="Zn-dependent exopeptidases"/>
    <property type="match status" value="1"/>
</dbReference>
<evidence type="ECO:0000256" key="4">
    <source>
        <dbReference type="SAM" id="MobiDB-lite"/>
    </source>
</evidence>
<dbReference type="Proteomes" id="UP000187209">
    <property type="component" value="Unassembled WGS sequence"/>
</dbReference>
<evidence type="ECO:0000313" key="6">
    <source>
        <dbReference type="EMBL" id="OMJ73489.1"/>
    </source>
</evidence>
<dbReference type="Gene3D" id="2.60.40.3120">
    <property type="match status" value="1"/>
</dbReference>
<reference evidence="6 7" key="1">
    <citation type="submission" date="2016-11" db="EMBL/GenBank/DDBJ databases">
        <title>The macronuclear genome of Stentor coeruleus: a giant cell with tiny introns.</title>
        <authorList>
            <person name="Slabodnick M."/>
            <person name="Ruby J.G."/>
            <person name="Reiff S.B."/>
            <person name="Swart E.C."/>
            <person name="Gosai S."/>
            <person name="Prabakaran S."/>
            <person name="Witkowska E."/>
            <person name="Larue G.E."/>
            <person name="Fisher S."/>
            <person name="Freeman R.M."/>
            <person name="Gunawardena J."/>
            <person name="Chu W."/>
            <person name="Stover N.A."/>
            <person name="Gregory B.D."/>
            <person name="Nowacki M."/>
            <person name="Derisi J."/>
            <person name="Roy S.W."/>
            <person name="Marshall W.F."/>
            <person name="Sood P."/>
        </authorList>
    </citation>
    <scope>NUCLEOTIDE SEQUENCE [LARGE SCALE GENOMIC DNA]</scope>
    <source>
        <strain evidence="6">WM001</strain>
    </source>
</reference>
<dbReference type="Pfam" id="PF18027">
    <property type="entry name" value="Pepdidase_M14_N"/>
    <property type="match status" value="1"/>
</dbReference>
<evidence type="ECO:0000259" key="5">
    <source>
        <dbReference type="PROSITE" id="PS52035"/>
    </source>
</evidence>
<dbReference type="PANTHER" id="PTHR12756">
    <property type="entry name" value="CYTOSOLIC CARBOXYPEPTIDASE"/>
    <property type="match status" value="1"/>
</dbReference>
<feature type="domain" description="Peptidase M14" evidence="5">
    <location>
        <begin position="237"/>
        <end position="507"/>
    </location>
</feature>
<dbReference type="GO" id="GO:0008270">
    <property type="term" value="F:zinc ion binding"/>
    <property type="evidence" value="ECO:0007669"/>
    <property type="project" value="InterPro"/>
</dbReference>
<dbReference type="Gene3D" id="3.40.630.10">
    <property type="entry name" value="Zn peptidases"/>
    <property type="match status" value="1"/>
</dbReference>
<keyword evidence="7" id="KW-1185">Reference proteome</keyword>
<dbReference type="InterPro" id="IPR040626">
    <property type="entry name" value="Pepdidase_M14_N"/>
</dbReference>
<comment type="caution">
    <text evidence="6">The sequence shown here is derived from an EMBL/GenBank/DDBJ whole genome shotgun (WGS) entry which is preliminary data.</text>
</comment>
<comment type="similarity">
    <text evidence="2 3">Belongs to the peptidase M14 family.</text>
</comment>
<feature type="active site" description="Proton donor/acceptor" evidence="3">
    <location>
        <position position="468"/>
    </location>
</feature>
<dbReference type="PANTHER" id="PTHR12756:SF11">
    <property type="entry name" value="CYTOSOLIC CARBOXYPEPTIDASE 1"/>
    <property type="match status" value="1"/>
</dbReference>
<protein>
    <recommendedName>
        <fullName evidence="5">Peptidase M14 domain-containing protein</fullName>
    </recommendedName>
</protein>
<dbReference type="GO" id="GO:0004181">
    <property type="term" value="F:metallocarboxypeptidase activity"/>
    <property type="evidence" value="ECO:0007669"/>
    <property type="project" value="InterPro"/>
</dbReference>
<gene>
    <name evidence="6" type="ORF">SteCoe_27822</name>
</gene>
<evidence type="ECO:0000256" key="3">
    <source>
        <dbReference type="PROSITE-ProRule" id="PRU01379"/>
    </source>
</evidence>
<name>A0A1R2B9Q0_9CILI</name>
<accession>A0A1R2B9Q0</accession>
<dbReference type="EMBL" id="MPUH01000818">
    <property type="protein sequence ID" value="OMJ73489.1"/>
    <property type="molecule type" value="Genomic_DNA"/>
</dbReference>
<dbReference type="OrthoDB" id="10253041at2759"/>
<dbReference type="InterPro" id="IPR000834">
    <property type="entry name" value="Peptidase_M14"/>
</dbReference>